<keyword evidence="2 4" id="KW-0560">Oxidoreductase</keyword>
<keyword evidence="3" id="KW-0520">NAD</keyword>
<dbReference type="InterPro" id="IPR036291">
    <property type="entry name" value="NAD(P)-bd_dom_sf"/>
</dbReference>
<proteinExistence type="inferred from homology"/>
<dbReference type="InterPro" id="IPR050857">
    <property type="entry name" value="D-2-hydroxyacid_DH"/>
</dbReference>
<comment type="caution">
    <text evidence="7">The sequence shown here is derived from an EMBL/GenBank/DDBJ whole genome shotgun (WGS) entry which is preliminary data.</text>
</comment>
<evidence type="ECO:0000256" key="3">
    <source>
        <dbReference type="ARBA" id="ARBA00023027"/>
    </source>
</evidence>
<feature type="domain" description="D-isomer specific 2-hydroxyacid dehydrogenase NAD-binding" evidence="6">
    <location>
        <begin position="121"/>
        <end position="292"/>
    </location>
</feature>
<name>A0A098TI64_9CYAN</name>
<evidence type="ECO:0000313" key="8">
    <source>
        <dbReference type="Proteomes" id="UP000030170"/>
    </source>
</evidence>
<dbReference type="PANTHER" id="PTHR42789">
    <property type="entry name" value="D-ISOMER SPECIFIC 2-HYDROXYACID DEHYDROGENASE FAMILY PROTEIN (AFU_ORTHOLOGUE AFUA_6G10090)"/>
    <property type="match status" value="1"/>
</dbReference>
<dbReference type="EMBL" id="JJML01000031">
    <property type="protein sequence ID" value="KGF72270.1"/>
    <property type="molecule type" value="Genomic_DNA"/>
</dbReference>
<dbReference type="GO" id="GO:0051287">
    <property type="term" value="F:NAD binding"/>
    <property type="evidence" value="ECO:0007669"/>
    <property type="project" value="InterPro"/>
</dbReference>
<dbReference type="InterPro" id="IPR006139">
    <property type="entry name" value="D-isomer_2_OHA_DH_cat_dom"/>
</dbReference>
<reference evidence="7 8" key="1">
    <citation type="journal article" date="2014" name="Mol. Ecol.">
        <title>Evolution of Synechococcus.</title>
        <authorList>
            <person name="Dvorak P."/>
            <person name="Casamatta D."/>
            <person name="Hasler P."/>
            <person name="Poulickova A."/>
            <person name="Ondrej V."/>
            <person name="Sanges R."/>
        </authorList>
    </citation>
    <scope>NUCLEOTIDE SEQUENCE [LARGE SCALE GENOMIC DNA]</scope>
    <source>
        <strain evidence="7 8">CAUP A 1101</strain>
    </source>
</reference>
<dbReference type="Gene3D" id="3.40.50.720">
    <property type="entry name" value="NAD(P)-binding Rossmann-like Domain"/>
    <property type="match status" value="2"/>
</dbReference>
<dbReference type="SUPFAM" id="SSF51735">
    <property type="entry name" value="NAD(P)-binding Rossmann-fold domains"/>
    <property type="match status" value="1"/>
</dbReference>
<dbReference type="Pfam" id="PF00389">
    <property type="entry name" value="2-Hacid_dh"/>
    <property type="match status" value="1"/>
</dbReference>
<keyword evidence="8" id="KW-1185">Reference proteome</keyword>
<protein>
    <submittedName>
        <fullName evidence="7">Lactate dehydrogenase</fullName>
    </submittedName>
</protein>
<evidence type="ECO:0000256" key="1">
    <source>
        <dbReference type="ARBA" id="ARBA00005854"/>
    </source>
</evidence>
<dbReference type="CDD" id="cd12172">
    <property type="entry name" value="PGDH_like_2"/>
    <property type="match status" value="1"/>
</dbReference>
<dbReference type="GO" id="GO:0016616">
    <property type="term" value="F:oxidoreductase activity, acting on the CH-OH group of donors, NAD or NADP as acceptor"/>
    <property type="evidence" value="ECO:0007669"/>
    <property type="project" value="InterPro"/>
</dbReference>
<evidence type="ECO:0000259" key="6">
    <source>
        <dbReference type="Pfam" id="PF02826"/>
    </source>
</evidence>
<comment type="similarity">
    <text evidence="1 4">Belongs to the D-isomer specific 2-hydroxyacid dehydrogenase family.</text>
</comment>
<dbReference type="STRING" id="1497020.DO97_11005"/>
<organism evidence="7 8">
    <name type="scientific">Neosynechococcus sphagnicola sy1</name>
    <dbReference type="NCBI Taxonomy" id="1497020"/>
    <lineage>
        <taxon>Bacteria</taxon>
        <taxon>Bacillati</taxon>
        <taxon>Cyanobacteriota</taxon>
        <taxon>Cyanophyceae</taxon>
        <taxon>Neosynechococcales</taxon>
        <taxon>Neosynechococcaceae</taxon>
        <taxon>Neosynechococcus</taxon>
    </lineage>
</organism>
<dbReference type="Proteomes" id="UP000030170">
    <property type="component" value="Unassembled WGS sequence"/>
</dbReference>
<dbReference type="SUPFAM" id="SSF52283">
    <property type="entry name" value="Formate/glycerate dehydrogenase catalytic domain-like"/>
    <property type="match status" value="1"/>
</dbReference>
<evidence type="ECO:0000256" key="4">
    <source>
        <dbReference type="RuleBase" id="RU003719"/>
    </source>
</evidence>
<evidence type="ECO:0000256" key="2">
    <source>
        <dbReference type="ARBA" id="ARBA00023002"/>
    </source>
</evidence>
<gene>
    <name evidence="7" type="ORF">DO97_11005</name>
</gene>
<dbReference type="InterPro" id="IPR006140">
    <property type="entry name" value="D-isomer_DH_NAD-bd"/>
</dbReference>
<evidence type="ECO:0000259" key="5">
    <source>
        <dbReference type="Pfam" id="PF00389"/>
    </source>
</evidence>
<feature type="domain" description="D-isomer specific 2-hydroxyacid dehydrogenase catalytic" evidence="5">
    <location>
        <begin position="22"/>
        <end position="323"/>
    </location>
</feature>
<accession>A0A098TI64</accession>
<dbReference type="Pfam" id="PF02826">
    <property type="entry name" value="2-Hacid_dh_C"/>
    <property type="match status" value="1"/>
</dbReference>
<sequence length="332" mass="36689">MQVTPPKDLERRVLITTVPFGEIDPKPLQLLEAAGIDYVINPIGRKLRETELADLIGKFGILIAGTEPITATVMDQAPHLRLISRVGIGLDSVDLKAARQRNVLVSYTPDAPAPAVAELTVGMMLSLLRHISQTDRGMRNGIWQRYMGRRLAEITVGVIGVGRVGKRVIQHLQGFGCPILANDLQPDFEFGQPYQLRWVDKETIYRQADLITLHVPLTPDTHHLIDTSELALIQPQAFLINTARGPVIREQALVKALQTGKLAGAAIDVFEQEPYSGALVALENCLLTCHMGSCSRDCRSQMEIEATEEAIRFLKGEPLLGLVPETEYSLHR</sequence>
<evidence type="ECO:0000313" key="7">
    <source>
        <dbReference type="EMBL" id="KGF72270.1"/>
    </source>
</evidence>
<dbReference type="AlphaFoldDB" id="A0A098TI64"/>
<dbReference type="PANTHER" id="PTHR42789:SF1">
    <property type="entry name" value="D-ISOMER SPECIFIC 2-HYDROXYACID DEHYDROGENASE FAMILY PROTEIN (AFU_ORTHOLOGUE AFUA_6G10090)"/>
    <property type="match status" value="1"/>
</dbReference>